<evidence type="ECO:0000313" key="1">
    <source>
        <dbReference type="EMBL" id="KAK3851209.1"/>
    </source>
</evidence>
<name>A0AAE1BL85_PETCI</name>
<dbReference type="AlphaFoldDB" id="A0AAE1BL85"/>
<sequence length="112" mass="12669">MGVVLEGFLEPWNGSGSGRVSGALEWEWFWKGFWSPGMGVVLEGFLEPWNGSGSGRVSGARFQAIPGVNFWSHELHFLLNFTRDISLVFFIPRRVSAAYWGLFGRESWAIWV</sequence>
<protein>
    <submittedName>
        <fullName evidence="1">Uncharacterized protein</fullName>
    </submittedName>
</protein>
<dbReference type="EMBL" id="JAWQEG010007997">
    <property type="protein sequence ID" value="KAK3851209.1"/>
    <property type="molecule type" value="Genomic_DNA"/>
</dbReference>
<reference evidence="1" key="1">
    <citation type="submission" date="2023-10" db="EMBL/GenBank/DDBJ databases">
        <title>Genome assemblies of two species of porcelain crab, Petrolisthes cinctipes and Petrolisthes manimaculis (Anomura: Porcellanidae).</title>
        <authorList>
            <person name="Angst P."/>
        </authorList>
    </citation>
    <scope>NUCLEOTIDE SEQUENCE</scope>
    <source>
        <strain evidence="1">PB745_01</strain>
        <tissue evidence="1">Gill</tissue>
    </source>
</reference>
<evidence type="ECO:0000313" key="2">
    <source>
        <dbReference type="Proteomes" id="UP001286313"/>
    </source>
</evidence>
<dbReference type="Proteomes" id="UP001286313">
    <property type="component" value="Unassembled WGS sequence"/>
</dbReference>
<proteinExistence type="predicted"/>
<organism evidence="1 2">
    <name type="scientific">Petrolisthes cinctipes</name>
    <name type="common">Flat porcelain crab</name>
    <dbReference type="NCBI Taxonomy" id="88211"/>
    <lineage>
        <taxon>Eukaryota</taxon>
        <taxon>Metazoa</taxon>
        <taxon>Ecdysozoa</taxon>
        <taxon>Arthropoda</taxon>
        <taxon>Crustacea</taxon>
        <taxon>Multicrustacea</taxon>
        <taxon>Malacostraca</taxon>
        <taxon>Eumalacostraca</taxon>
        <taxon>Eucarida</taxon>
        <taxon>Decapoda</taxon>
        <taxon>Pleocyemata</taxon>
        <taxon>Anomura</taxon>
        <taxon>Galatheoidea</taxon>
        <taxon>Porcellanidae</taxon>
        <taxon>Petrolisthes</taxon>
    </lineage>
</organism>
<keyword evidence="2" id="KW-1185">Reference proteome</keyword>
<accession>A0AAE1BL85</accession>
<gene>
    <name evidence="1" type="ORF">Pcinc_042129</name>
</gene>
<comment type="caution">
    <text evidence="1">The sequence shown here is derived from an EMBL/GenBank/DDBJ whole genome shotgun (WGS) entry which is preliminary data.</text>
</comment>